<evidence type="ECO:0000256" key="1">
    <source>
        <dbReference type="ARBA" id="ARBA00022676"/>
    </source>
</evidence>
<evidence type="ECO:0000313" key="4">
    <source>
        <dbReference type="EMBL" id="QUI22755.1"/>
    </source>
</evidence>
<dbReference type="InterPro" id="IPR007184">
    <property type="entry name" value="Mannoside_phosphorylase"/>
</dbReference>
<dbReference type="GO" id="GO:0016757">
    <property type="term" value="F:glycosyltransferase activity"/>
    <property type="evidence" value="ECO:0007669"/>
    <property type="project" value="UniProtKB-KW"/>
</dbReference>
<keyword evidence="2" id="KW-0808">Transferase</keyword>
<accession>A0A8J8MJC8</accession>
<dbReference type="AlphaFoldDB" id="A0A8J8MJC8"/>
<sequence>MEDDMRSGFLKRYTANPIITPEDMPFDCYAVYNAGATIFEDKVLLLLRAENSEIHCNFYVATSEDGINFDISDKPIEYPYRAFEKMYGSHRYDARITEIDDEYYICHAIHNKFGATFGIAKTTDFITFEPVGNTSLPFNRNAVLFPEKINGLYARMERPVDDRGKGYIWVSYSPDLVFWGKSMPIDLPVMLWNENKSGAGAVPIKTEHGWLEIYHGTQNTASTENYFLGVALLDLEDPSKVVAAPRKFVLAPEEPYECMGQVPNVVFTSGAVVMPDGTLNVYYGGADTRVCLAQTTVEELLAFCLQAK</sequence>
<dbReference type="Gene3D" id="2.115.10.20">
    <property type="entry name" value="Glycosyl hydrolase domain, family 43"/>
    <property type="match status" value="1"/>
</dbReference>
<name>A0A8J8MJC8_9FIRM</name>
<organism evidence="4 5">
    <name type="scientific">Vallitalea pronyensis</name>
    <dbReference type="NCBI Taxonomy" id="1348613"/>
    <lineage>
        <taxon>Bacteria</taxon>
        <taxon>Bacillati</taxon>
        <taxon>Bacillota</taxon>
        <taxon>Clostridia</taxon>
        <taxon>Lachnospirales</taxon>
        <taxon>Vallitaleaceae</taxon>
        <taxon>Vallitalea</taxon>
    </lineage>
</organism>
<dbReference type="KEGG" id="vpy:HZI73_10845"/>
<keyword evidence="1" id="KW-0328">Glycosyltransferase</keyword>
<proteinExistence type="inferred from homology"/>
<dbReference type="PANTHER" id="PTHR34106">
    <property type="entry name" value="GLYCOSIDASE"/>
    <property type="match status" value="1"/>
</dbReference>
<dbReference type="Pfam" id="PF04041">
    <property type="entry name" value="Glyco_hydro_130"/>
    <property type="match status" value="1"/>
</dbReference>
<evidence type="ECO:0000256" key="3">
    <source>
        <dbReference type="ARBA" id="ARBA00024356"/>
    </source>
</evidence>
<dbReference type="PIRSF" id="PIRSF016202">
    <property type="entry name" value="PH1107"/>
    <property type="match status" value="1"/>
</dbReference>
<dbReference type="InterPro" id="IPR023296">
    <property type="entry name" value="Glyco_hydro_beta-prop_sf"/>
</dbReference>
<dbReference type="PANTHER" id="PTHR34106:SF1">
    <property type="entry name" value="1,4-BETA-MANNOSYL-N-ACETYLGLUCOSAMINE PHOSPHORYLASE"/>
    <property type="match status" value="1"/>
</dbReference>
<keyword evidence="5" id="KW-1185">Reference proteome</keyword>
<evidence type="ECO:0000256" key="2">
    <source>
        <dbReference type="ARBA" id="ARBA00022679"/>
    </source>
</evidence>
<evidence type="ECO:0000313" key="5">
    <source>
        <dbReference type="Proteomes" id="UP000683246"/>
    </source>
</evidence>
<dbReference type="SUPFAM" id="SSF75005">
    <property type="entry name" value="Arabinanase/levansucrase/invertase"/>
    <property type="match status" value="1"/>
</dbReference>
<reference evidence="4" key="1">
    <citation type="submission" date="2020-07" db="EMBL/GenBank/DDBJ databases">
        <title>Vallitalea pronyensis genome.</title>
        <authorList>
            <person name="Postec A."/>
        </authorList>
    </citation>
    <scope>NUCLEOTIDE SEQUENCE</scope>
    <source>
        <strain evidence="4">FatNI3</strain>
    </source>
</reference>
<dbReference type="Proteomes" id="UP000683246">
    <property type="component" value="Chromosome"/>
</dbReference>
<dbReference type="GO" id="GO:0016787">
    <property type="term" value="F:hydrolase activity"/>
    <property type="evidence" value="ECO:0007669"/>
    <property type="project" value="UniProtKB-KW"/>
</dbReference>
<comment type="similarity">
    <text evidence="3">Belongs to the glycosyl hydrolase 130 family.</text>
</comment>
<gene>
    <name evidence="4" type="ORF">HZI73_10845</name>
</gene>
<dbReference type="CDD" id="cd08993">
    <property type="entry name" value="GH130"/>
    <property type="match status" value="1"/>
</dbReference>
<protein>
    <submittedName>
        <fullName evidence="4">Glycoside hydrolase family 130 protein</fullName>
    </submittedName>
</protein>
<keyword evidence="4" id="KW-0378">Hydrolase</keyword>
<dbReference type="EMBL" id="CP058649">
    <property type="protein sequence ID" value="QUI22755.1"/>
    <property type="molecule type" value="Genomic_DNA"/>
</dbReference>